<keyword evidence="2 6" id="KW-0732">Signal</keyword>
<dbReference type="PANTHER" id="PTHR24366">
    <property type="entry name" value="IG(IMMUNOGLOBULIN) AND LRR(LEUCINE RICH REPEAT) DOMAINS"/>
    <property type="match status" value="1"/>
</dbReference>
<dbReference type="SMART" id="SM00082">
    <property type="entry name" value="LRRCT"/>
    <property type="match status" value="1"/>
</dbReference>
<evidence type="ECO:0000256" key="3">
    <source>
        <dbReference type="ARBA" id="ARBA00022737"/>
    </source>
</evidence>
<proteinExistence type="predicted"/>
<sequence>MAEVPWSVAWVCLFLLIRLRAATCGECPPMCVCELRPWFTPQSLYQEAHTVDCAGFKPQYNFTAFPTETQVLLLQSSGLESTAPFLKGLTNLTELDVSQNRLLSIEAAGLVPLSHLVTLHLEENGLTLLPDRSLRHLAALQELYLNHNRIDRISPDAFAGLDNLTRLHINSNLLRAIDHRWFLNTPNMEVLMVGENPVDAILAGDFAPLSNLNSLVLAGMGLLSIPEGALFGLSSLESLSLYNNRLKEVPWQALQSVTDLKFLDLNKNPIRTLKEGDFRNMVHLKELGMSSMPELVAIDRYALENLPELIKVEATHNPKLAFVHPHALRELPHLETLMLSDNNIAALYRQTVESLPSLREIGLHGNPLHCDCIVQWIIRGQLHARFMEPHAMHCAAPPEFMGQCVRDIPMTDIPDGCLPFIPTAIFPEVAKLLDNTSATFDCRALAEPEPVIYWVTPKGKKIVVDMVSEKYSVSDEGTLQIMDAHHGDSGTYTCVAQNGVGLDTKTVTVTVNGSHVNPSQGITIRVLNAGLNSVLVAWTSQPGPHSTSATLHISNEKMSPMTRAITFIANGVPGRKSTVCCLGL</sequence>
<dbReference type="InterPro" id="IPR003598">
    <property type="entry name" value="Ig_sub2"/>
</dbReference>
<dbReference type="PROSITE" id="PS50835">
    <property type="entry name" value="IG_LIKE"/>
    <property type="match status" value="1"/>
</dbReference>
<dbReference type="Gene3D" id="3.80.10.10">
    <property type="entry name" value="Ribonuclease Inhibitor"/>
    <property type="match status" value="2"/>
</dbReference>
<evidence type="ECO:0000313" key="9">
    <source>
        <dbReference type="Proteomes" id="UP000694388"/>
    </source>
</evidence>
<dbReference type="PROSITE" id="PS51450">
    <property type="entry name" value="LRR"/>
    <property type="match status" value="1"/>
</dbReference>
<dbReference type="SMART" id="SM00409">
    <property type="entry name" value="IG"/>
    <property type="match status" value="1"/>
</dbReference>
<reference evidence="8" key="1">
    <citation type="submission" date="2025-05" db="UniProtKB">
        <authorList>
            <consortium name="Ensembl"/>
        </authorList>
    </citation>
    <scope>IDENTIFICATION</scope>
</reference>
<dbReference type="Ensembl" id="ENSEBUT00000007830.1">
    <property type="protein sequence ID" value="ENSEBUP00000007350.1"/>
    <property type="gene ID" value="ENSEBUG00000004804.1"/>
</dbReference>
<evidence type="ECO:0000256" key="4">
    <source>
        <dbReference type="ARBA" id="ARBA00023157"/>
    </source>
</evidence>
<evidence type="ECO:0000256" key="2">
    <source>
        <dbReference type="ARBA" id="ARBA00022729"/>
    </source>
</evidence>
<dbReference type="SMART" id="SM00408">
    <property type="entry name" value="IGc2"/>
    <property type="match status" value="1"/>
</dbReference>
<protein>
    <submittedName>
        <fullName evidence="8">Leucine rich repeat neuronal 1</fullName>
    </submittedName>
</protein>
<dbReference type="InterPro" id="IPR013098">
    <property type="entry name" value="Ig_I-set"/>
</dbReference>
<dbReference type="Pfam" id="PF07679">
    <property type="entry name" value="I-set"/>
    <property type="match status" value="1"/>
</dbReference>
<dbReference type="Gene3D" id="2.60.40.10">
    <property type="entry name" value="Immunoglobulins"/>
    <property type="match status" value="1"/>
</dbReference>
<dbReference type="GeneTree" id="ENSGT00940000157154"/>
<dbReference type="OMA" id="TVDCNDF"/>
<dbReference type="AlphaFoldDB" id="A0A8C4NNU9"/>
<dbReference type="InterPro" id="IPR007110">
    <property type="entry name" value="Ig-like_dom"/>
</dbReference>
<dbReference type="Ensembl" id="ENSEBUT00000007837.1">
    <property type="protein sequence ID" value="ENSEBUP00000007357.1"/>
    <property type="gene ID" value="ENSEBUG00000004804.1"/>
</dbReference>
<dbReference type="FunFam" id="3.80.10.10:FF:000074">
    <property type="entry name" value="Leucine-rich repeat neuronal protein 1"/>
    <property type="match status" value="1"/>
</dbReference>
<dbReference type="SUPFAM" id="SSF52058">
    <property type="entry name" value="L domain-like"/>
    <property type="match status" value="1"/>
</dbReference>
<evidence type="ECO:0000313" key="8">
    <source>
        <dbReference type="Ensembl" id="ENSEBUP00000007350.1"/>
    </source>
</evidence>
<dbReference type="InterPro" id="IPR032675">
    <property type="entry name" value="LRR_dom_sf"/>
</dbReference>
<dbReference type="Pfam" id="PF13855">
    <property type="entry name" value="LRR_8"/>
    <property type="match status" value="3"/>
</dbReference>
<dbReference type="Proteomes" id="UP000694388">
    <property type="component" value="Unplaced"/>
</dbReference>
<dbReference type="InterPro" id="IPR001611">
    <property type="entry name" value="Leu-rich_rpt"/>
</dbReference>
<evidence type="ECO:0000256" key="1">
    <source>
        <dbReference type="ARBA" id="ARBA00022614"/>
    </source>
</evidence>
<dbReference type="InterPro" id="IPR036179">
    <property type="entry name" value="Ig-like_dom_sf"/>
</dbReference>
<keyword evidence="1" id="KW-0433">Leucine-rich repeat</keyword>
<evidence type="ECO:0000256" key="5">
    <source>
        <dbReference type="ARBA" id="ARBA00023180"/>
    </source>
</evidence>
<evidence type="ECO:0000256" key="6">
    <source>
        <dbReference type="SAM" id="SignalP"/>
    </source>
</evidence>
<name>A0A8C4NNU9_EPTBU</name>
<keyword evidence="4" id="KW-1015">Disulfide bond</keyword>
<dbReference type="InterPro" id="IPR000483">
    <property type="entry name" value="Cys-rich_flank_reg_C"/>
</dbReference>
<dbReference type="InterPro" id="IPR003591">
    <property type="entry name" value="Leu-rich_rpt_typical-subtyp"/>
</dbReference>
<keyword evidence="5" id="KW-0325">Glycoprotein</keyword>
<feature type="signal peptide" evidence="6">
    <location>
        <begin position="1"/>
        <end position="24"/>
    </location>
</feature>
<dbReference type="SMART" id="SM00365">
    <property type="entry name" value="LRR_SD22"/>
    <property type="match status" value="6"/>
</dbReference>
<feature type="chain" id="PRO_5044680447" evidence="6">
    <location>
        <begin position="25"/>
        <end position="584"/>
    </location>
</feature>
<dbReference type="PANTHER" id="PTHR24366:SF46">
    <property type="entry name" value="LEUCINE RICH REPEAT NEURONAL 1"/>
    <property type="match status" value="1"/>
</dbReference>
<keyword evidence="3" id="KW-0677">Repeat</keyword>
<evidence type="ECO:0000259" key="7">
    <source>
        <dbReference type="PROSITE" id="PS50835"/>
    </source>
</evidence>
<feature type="domain" description="Ig-like" evidence="7">
    <location>
        <begin position="419"/>
        <end position="510"/>
    </location>
</feature>
<dbReference type="InterPro" id="IPR003599">
    <property type="entry name" value="Ig_sub"/>
</dbReference>
<dbReference type="SMART" id="SM00369">
    <property type="entry name" value="LRR_TYP"/>
    <property type="match status" value="8"/>
</dbReference>
<organism evidence="8 9">
    <name type="scientific">Eptatretus burgeri</name>
    <name type="common">Inshore hagfish</name>
    <dbReference type="NCBI Taxonomy" id="7764"/>
    <lineage>
        <taxon>Eukaryota</taxon>
        <taxon>Metazoa</taxon>
        <taxon>Chordata</taxon>
        <taxon>Craniata</taxon>
        <taxon>Vertebrata</taxon>
        <taxon>Cyclostomata</taxon>
        <taxon>Myxini</taxon>
        <taxon>Myxiniformes</taxon>
        <taxon>Myxinidae</taxon>
        <taxon>Eptatretinae</taxon>
        <taxon>Eptatretus</taxon>
    </lineage>
</organism>
<dbReference type="SUPFAM" id="SSF48726">
    <property type="entry name" value="Immunoglobulin"/>
    <property type="match status" value="1"/>
</dbReference>
<accession>A0A8C4NNU9</accession>
<dbReference type="InterPro" id="IPR013783">
    <property type="entry name" value="Ig-like_fold"/>
</dbReference>
<keyword evidence="9" id="KW-1185">Reference proteome</keyword>